<feature type="compositionally biased region" description="Polar residues" evidence="3">
    <location>
        <begin position="122"/>
        <end position="140"/>
    </location>
</feature>
<gene>
    <name evidence="7" type="ORF">CcCBS67573_g08944</name>
</gene>
<dbReference type="Gene3D" id="3.30.70.330">
    <property type="match status" value="1"/>
</dbReference>
<name>A0A507EDQ6_9FUNG</name>
<accession>A0A507EDQ6</accession>
<dbReference type="SMART" id="SM00360">
    <property type="entry name" value="RRM"/>
    <property type="match status" value="1"/>
</dbReference>
<feature type="compositionally biased region" description="Basic and acidic residues" evidence="3">
    <location>
        <begin position="177"/>
        <end position="196"/>
    </location>
</feature>
<dbReference type="CDD" id="cd00590">
    <property type="entry name" value="RRM_SF"/>
    <property type="match status" value="1"/>
</dbReference>
<evidence type="ECO:0000256" key="3">
    <source>
        <dbReference type="SAM" id="MobiDB-lite"/>
    </source>
</evidence>
<evidence type="ECO:0000313" key="8">
    <source>
        <dbReference type="Proteomes" id="UP000320333"/>
    </source>
</evidence>
<dbReference type="PANTHER" id="PTHR22891">
    <property type="entry name" value="EUKARYOTIC TRANSLATION INITIATION FACTOR 2C"/>
    <property type="match status" value="1"/>
</dbReference>
<dbReference type="InterPro" id="IPR035979">
    <property type="entry name" value="RBD_domain_sf"/>
</dbReference>
<dbReference type="SUPFAM" id="SSF54928">
    <property type="entry name" value="RNA-binding domain, RBD"/>
    <property type="match status" value="1"/>
</dbReference>
<dbReference type="SMART" id="SM00950">
    <property type="entry name" value="Piwi"/>
    <property type="match status" value="1"/>
</dbReference>
<dbReference type="OrthoDB" id="10252740at2759"/>
<reference evidence="7 8" key="1">
    <citation type="journal article" date="2019" name="Sci. Rep.">
        <title>Comparative genomics of chytrid fungi reveal insights into the obligate biotrophic and pathogenic lifestyle of Synchytrium endobioticum.</title>
        <authorList>
            <person name="van de Vossenberg B.T.L.H."/>
            <person name="Warris S."/>
            <person name="Nguyen H.D.T."/>
            <person name="van Gent-Pelzer M.P.E."/>
            <person name="Joly D.L."/>
            <person name="van de Geest H.C."/>
            <person name="Bonants P.J.M."/>
            <person name="Smith D.S."/>
            <person name="Levesque C.A."/>
            <person name="van der Lee T.A.J."/>
        </authorList>
    </citation>
    <scope>NUCLEOTIDE SEQUENCE [LARGE SCALE GENOMIC DNA]</scope>
    <source>
        <strain evidence="7 8">CBS 675.73</strain>
    </source>
</reference>
<sequence length="1132" mass="126016">MASAPITLLARRVGKNVPKPEIEAVFSRYGSILEVQLTPGRSANLAVVKFAQKKEAEQAVRGCNGVHWSDGSLIVSELDLAEDEDQDSGSANVPPPPPLPSRQTQSYSNEPQISRGNDRNNPHSNTSSGYPQQPRQTPNERYSPYDIQPRKNFPIQEWQDSTGSGSGREPGRYSSSSREETRAAGRYSSQRERSPPRQEWSSQGRDRTRQEDLYIKPEPISRAPNAQPPQNMDWTSSAGIAGQAMGLSRDRAGRPGFGTKGQAIRIWANSYALSFDIPSRDFYQYDISVKPDTIRAVRRRVIEQWAKETQNIAETDAESILWSVRELDIPVAGAEFSVVLAEDDARRKPQKFTIKIRFTNMLSMGDLHKFVNNQGPTEVPRASLTLLQLILAHRPKMIYTSFHKSTHWGFYDAYTPSFIKGGLILGAGYQQSVKYTLGTLLLTIDVSNTAFYPCGPLMDLVARVFNKTRIQDVDRRSLQPGSTEMARLSRFLKNVSVTASNIKRNYKIRGISDKTSKTFRFMSREQGVGMVTVQKYFSTNYNINLRYPDLPCVICSEDGQIVLPMELLDVKVGQRHQGKLSDIQTTDIIKLTAVRPDVRLRKIQDGRLELHDCGGSEPPTSELVKPWGLNVSKEMRMVDARVLSAPVVTGGRNSTITPCDGGLDYLHAHNFKFFHGIPLEAWSIAVFGNDRNINMKAVEDLFSKQLPMECQKRGNAITARRFTDVLIFQDHNAVEATLLEANRVALFEADKDPNSAEYGCAQLIFCIYEQKGDFYDQVKYLSETKLGLMTQGLLATKLFKKTFVGKGVPTNLALKVNAKIGGINTTVDGRYLNKLSQWGTIPTMILGADLSHPPAGAKEGLSVAAVVASMDRAFVTYRALERIQGGRVDSITDLKGMVIEHAKQFHAINGCLPRRFILYRDGVSEGQLQEVGLQEVGGLRSALRELGIPDAKITFVIVSKRHSHRFFAADQRDADVKNGNLKPGTVIDKGNFHFDSNLETIIEFTLMRSTGVTHPFEFDFYLYSHAGIQGTSRPIHYHVLMDENQFSADEFQEITYSMCYTYARATKSVSLTPAVYYAHLAADRARYHRPGGVNGSESGTGGSIVGGSSAEAAAIAEFHSVMDSIKAKMYYI</sequence>
<protein>
    <recommendedName>
        <fullName evidence="9">Piwi domain-containing protein</fullName>
    </recommendedName>
</protein>
<feature type="domain" description="RRM" evidence="4">
    <location>
        <begin position="6"/>
        <end position="81"/>
    </location>
</feature>
<dbReference type="Pfam" id="PF00076">
    <property type="entry name" value="RRM_1"/>
    <property type="match status" value="1"/>
</dbReference>
<dbReference type="InterPro" id="IPR003165">
    <property type="entry name" value="Piwi"/>
</dbReference>
<comment type="caution">
    <text evidence="7">The sequence shown here is derived from an EMBL/GenBank/DDBJ whole genome shotgun (WGS) entry which is preliminary data.</text>
</comment>
<proteinExistence type="inferred from homology"/>
<evidence type="ECO:0000256" key="2">
    <source>
        <dbReference type="RuleBase" id="RU361178"/>
    </source>
</evidence>
<dbReference type="STRING" id="246404.A0A507EDQ6"/>
<dbReference type="PROSITE" id="PS50102">
    <property type="entry name" value="RRM"/>
    <property type="match status" value="1"/>
</dbReference>
<dbReference type="SUPFAM" id="SSF101690">
    <property type="entry name" value="PAZ domain"/>
    <property type="match status" value="1"/>
</dbReference>
<keyword evidence="8" id="KW-1185">Reference proteome</keyword>
<feature type="compositionally biased region" description="Polar residues" evidence="3">
    <location>
        <begin position="101"/>
        <end position="115"/>
    </location>
</feature>
<dbReference type="InterPro" id="IPR012337">
    <property type="entry name" value="RNaseH-like_sf"/>
</dbReference>
<dbReference type="Gene3D" id="2.170.260.10">
    <property type="entry name" value="paz domain"/>
    <property type="match status" value="1"/>
</dbReference>
<dbReference type="Pfam" id="PF16486">
    <property type="entry name" value="ArgoN"/>
    <property type="match status" value="1"/>
</dbReference>
<comment type="similarity">
    <text evidence="2">Belongs to the argonaute family.</text>
</comment>
<dbReference type="InterPro" id="IPR032474">
    <property type="entry name" value="Argonaute_N"/>
</dbReference>
<dbReference type="PROSITE" id="PS50821">
    <property type="entry name" value="PAZ"/>
    <property type="match status" value="1"/>
</dbReference>
<dbReference type="SUPFAM" id="SSF53098">
    <property type="entry name" value="Ribonuclease H-like"/>
    <property type="match status" value="1"/>
</dbReference>
<evidence type="ECO:0000313" key="7">
    <source>
        <dbReference type="EMBL" id="TPX61260.1"/>
    </source>
</evidence>
<dbReference type="PROSITE" id="PS50822">
    <property type="entry name" value="PIWI"/>
    <property type="match status" value="1"/>
</dbReference>
<dbReference type="Gene3D" id="3.40.50.2300">
    <property type="match status" value="1"/>
</dbReference>
<dbReference type="InterPro" id="IPR000504">
    <property type="entry name" value="RRM_dom"/>
</dbReference>
<dbReference type="InterPro" id="IPR036397">
    <property type="entry name" value="RNaseH_sf"/>
</dbReference>
<dbReference type="InterPro" id="IPR036085">
    <property type="entry name" value="PAZ_dom_sf"/>
</dbReference>
<dbReference type="Pfam" id="PF02170">
    <property type="entry name" value="PAZ"/>
    <property type="match status" value="1"/>
</dbReference>
<evidence type="ECO:0000256" key="1">
    <source>
        <dbReference type="PROSITE-ProRule" id="PRU00176"/>
    </source>
</evidence>
<evidence type="ECO:0000259" key="4">
    <source>
        <dbReference type="PROSITE" id="PS50102"/>
    </source>
</evidence>
<dbReference type="GO" id="GO:0003723">
    <property type="term" value="F:RNA binding"/>
    <property type="evidence" value="ECO:0007669"/>
    <property type="project" value="UniProtKB-UniRule"/>
</dbReference>
<evidence type="ECO:0008006" key="9">
    <source>
        <dbReference type="Google" id="ProtNLM"/>
    </source>
</evidence>
<dbReference type="InterPro" id="IPR012677">
    <property type="entry name" value="Nucleotide-bd_a/b_plait_sf"/>
</dbReference>
<dbReference type="AlphaFoldDB" id="A0A507EDQ6"/>
<dbReference type="InterPro" id="IPR003100">
    <property type="entry name" value="PAZ_dom"/>
</dbReference>
<dbReference type="Gene3D" id="3.30.420.10">
    <property type="entry name" value="Ribonuclease H-like superfamily/Ribonuclease H"/>
    <property type="match status" value="1"/>
</dbReference>
<dbReference type="SMART" id="SM01163">
    <property type="entry name" value="DUF1785"/>
    <property type="match status" value="1"/>
</dbReference>
<evidence type="ECO:0000259" key="6">
    <source>
        <dbReference type="PROSITE" id="PS50822"/>
    </source>
</evidence>
<dbReference type="Pfam" id="PF02171">
    <property type="entry name" value="Piwi"/>
    <property type="match status" value="1"/>
</dbReference>
<keyword evidence="1" id="KW-0694">RNA-binding</keyword>
<dbReference type="InterPro" id="IPR014811">
    <property type="entry name" value="ArgoL1"/>
</dbReference>
<organism evidence="7 8">
    <name type="scientific">Chytriomyces confervae</name>
    <dbReference type="NCBI Taxonomy" id="246404"/>
    <lineage>
        <taxon>Eukaryota</taxon>
        <taxon>Fungi</taxon>
        <taxon>Fungi incertae sedis</taxon>
        <taxon>Chytridiomycota</taxon>
        <taxon>Chytridiomycota incertae sedis</taxon>
        <taxon>Chytridiomycetes</taxon>
        <taxon>Chytridiales</taxon>
        <taxon>Chytriomycetaceae</taxon>
        <taxon>Chytriomyces</taxon>
    </lineage>
</organism>
<dbReference type="CDD" id="cd02846">
    <property type="entry name" value="PAZ_argonaute_like"/>
    <property type="match status" value="1"/>
</dbReference>
<feature type="compositionally biased region" description="Polar residues" evidence="3">
    <location>
        <begin position="228"/>
        <end position="237"/>
    </location>
</feature>
<dbReference type="CDD" id="cd04657">
    <property type="entry name" value="Piwi_ago-like"/>
    <property type="match status" value="1"/>
</dbReference>
<dbReference type="SMART" id="SM00949">
    <property type="entry name" value="PAZ"/>
    <property type="match status" value="1"/>
</dbReference>
<feature type="compositionally biased region" description="Basic and acidic residues" evidence="3">
    <location>
        <begin position="204"/>
        <end position="215"/>
    </location>
</feature>
<feature type="domain" description="PAZ" evidence="5">
    <location>
        <begin position="456"/>
        <end position="572"/>
    </location>
</feature>
<dbReference type="EMBL" id="QEAP01000670">
    <property type="protein sequence ID" value="TPX61260.1"/>
    <property type="molecule type" value="Genomic_DNA"/>
</dbReference>
<dbReference type="Proteomes" id="UP000320333">
    <property type="component" value="Unassembled WGS sequence"/>
</dbReference>
<feature type="region of interest" description="Disordered" evidence="3">
    <location>
        <begin position="82"/>
        <end position="237"/>
    </location>
</feature>
<feature type="domain" description="Piwi" evidence="6">
    <location>
        <begin position="763"/>
        <end position="1090"/>
    </location>
</feature>
<evidence type="ECO:0000259" key="5">
    <source>
        <dbReference type="PROSITE" id="PS50821"/>
    </source>
</evidence>
<dbReference type="InterPro" id="IPR045246">
    <property type="entry name" value="Piwi_ago-like"/>
</dbReference>
<dbReference type="Pfam" id="PF08699">
    <property type="entry name" value="ArgoL1"/>
    <property type="match status" value="1"/>
</dbReference>